<organism evidence="1 2">
    <name type="scientific">Candidatus Borkfalkia ceftriaxoniphila</name>
    <dbReference type="NCBI Taxonomy" id="2508949"/>
    <lineage>
        <taxon>Bacteria</taxon>
        <taxon>Bacillati</taxon>
        <taxon>Bacillota</taxon>
        <taxon>Clostridia</taxon>
        <taxon>Christensenellales</taxon>
        <taxon>Christensenellaceae</taxon>
        <taxon>Candidatus Borkfalkia</taxon>
    </lineage>
</organism>
<sequence>MKDYQKAMLYVYPRIGKIIRDIDGMVEAQAFCCFGTESCEKTAERIAGYMCAKSSFVILKGALENILSRLTKDERYMLEYKYFRRRSKLEGEFCGYALDCNERTYFRRQARLSEKLNASFLHEGMDEAWFTGNFSHVGFMMSAKENLRGRGSMTDKRSVKGLACTNARARARAE</sequence>
<name>A0A4Q2KCB6_9FIRM</name>
<dbReference type="EMBL" id="SDOZ01000002">
    <property type="protein sequence ID" value="RXZ62234.1"/>
    <property type="molecule type" value="Genomic_DNA"/>
</dbReference>
<reference evidence="1 2" key="1">
    <citation type="journal article" date="2019" name="Gut">
        <title>Antibiotics-induced monodominance of a novel gut bacterial order.</title>
        <authorList>
            <person name="Hildebrand F."/>
            <person name="Moitinho-Silva L."/>
            <person name="Blasche S."/>
            <person name="Jahn M.T."/>
            <person name="Gossmann T.I."/>
            <person name="Heuerta-Cepas J."/>
            <person name="Hercog R."/>
            <person name="Luetge M."/>
            <person name="Bahram M."/>
            <person name="Pryszlak A."/>
            <person name="Alves R.J."/>
            <person name="Waszak S.M."/>
            <person name="Zhu A."/>
            <person name="Ye L."/>
            <person name="Costea P.I."/>
            <person name="Aalvink S."/>
            <person name="Belzer C."/>
            <person name="Forslund S.K."/>
            <person name="Sunagawa S."/>
            <person name="Hentschel U."/>
            <person name="Merten C."/>
            <person name="Patil K.R."/>
            <person name="Benes V."/>
            <person name="Bork P."/>
        </authorList>
    </citation>
    <scope>NUCLEOTIDE SEQUENCE [LARGE SCALE GENOMIC DNA]</scope>
    <source>
        <strain evidence="1 2">HDS1380</strain>
    </source>
</reference>
<protein>
    <submittedName>
        <fullName evidence="1">Uncharacterized protein</fullName>
    </submittedName>
</protein>
<keyword evidence="2" id="KW-1185">Reference proteome</keyword>
<accession>A0A4Q2KCB6</accession>
<dbReference type="AlphaFoldDB" id="A0A4Q2KCB6"/>
<proteinExistence type="predicted"/>
<dbReference type="RefSeq" id="WP_129225742.1">
    <property type="nucleotide sequence ID" value="NZ_SDOZ01000002.1"/>
</dbReference>
<evidence type="ECO:0000313" key="1">
    <source>
        <dbReference type="EMBL" id="RXZ62234.1"/>
    </source>
</evidence>
<comment type="caution">
    <text evidence="1">The sequence shown here is derived from an EMBL/GenBank/DDBJ whole genome shotgun (WGS) entry which is preliminary data.</text>
</comment>
<evidence type="ECO:0000313" key="2">
    <source>
        <dbReference type="Proteomes" id="UP000291269"/>
    </source>
</evidence>
<dbReference type="Proteomes" id="UP000291269">
    <property type="component" value="Unassembled WGS sequence"/>
</dbReference>
<gene>
    <name evidence="1" type="ORF">ESZ91_07515</name>
</gene>